<evidence type="ECO:0000256" key="1">
    <source>
        <dbReference type="SAM" id="Phobius"/>
    </source>
</evidence>
<keyword evidence="1" id="KW-0472">Membrane</keyword>
<feature type="transmembrane region" description="Helical" evidence="1">
    <location>
        <begin position="47"/>
        <end position="65"/>
    </location>
</feature>
<dbReference type="EMBL" id="BMNR01000001">
    <property type="protein sequence ID" value="GGK13081.1"/>
    <property type="molecule type" value="Genomic_DNA"/>
</dbReference>
<evidence type="ECO:0000313" key="2">
    <source>
        <dbReference type="EMBL" id="GGK13081.1"/>
    </source>
</evidence>
<gene>
    <name evidence="2" type="ORF">GCM10007962_04340</name>
</gene>
<reference evidence="2" key="2">
    <citation type="submission" date="2020-09" db="EMBL/GenBank/DDBJ databases">
        <authorList>
            <person name="Sun Q."/>
            <person name="Ohkuma M."/>
        </authorList>
    </citation>
    <scope>NUCLEOTIDE SEQUENCE</scope>
    <source>
        <strain evidence="2">JCM 12862</strain>
    </source>
</reference>
<keyword evidence="3" id="KW-1185">Reference proteome</keyword>
<reference evidence="2" key="1">
    <citation type="journal article" date="2014" name="Int. J. Syst. Evol. Microbiol.">
        <title>Complete genome sequence of Corynebacterium casei LMG S-19264T (=DSM 44701T), isolated from a smear-ripened cheese.</title>
        <authorList>
            <consortium name="US DOE Joint Genome Institute (JGI-PGF)"/>
            <person name="Walter F."/>
            <person name="Albersmeier A."/>
            <person name="Kalinowski J."/>
            <person name="Ruckert C."/>
        </authorList>
    </citation>
    <scope>NUCLEOTIDE SEQUENCE</scope>
    <source>
        <strain evidence="2">JCM 12862</strain>
    </source>
</reference>
<dbReference type="AlphaFoldDB" id="A0A8J3BE69"/>
<feature type="transmembrane region" description="Helical" evidence="1">
    <location>
        <begin position="77"/>
        <end position="96"/>
    </location>
</feature>
<proteinExistence type="predicted"/>
<name>A0A8J3BE69_9FLAO</name>
<feature type="transmembrane region" description="Helical" evidence="1">
    <location>
        <begin position="116"/>
        <end position="138"/>
    </location>
</feature>
<protein>
    <submittedName>
        <fullName evidence="2">Uncharacterized protein</fullName>
    </submittedName>
</protein>
<accession>A0A8J3BE69</accession>
<sequence>MNTKKLATIFVGIVGILSIVFLAMIIGAGDEAIKAGESSGTVNNFMYVAYAIFLVTLALVVIFTLKGLFTNTASLKSTLLGAGAFIIVLVISYAVTGGDTRDYLYNGIPATEGESHMVGAGIVAFYILMAGSIIAMLLSGVKKLFNK</sequence>
<evidence type="ECO:0000313" key="3">
    <source>
        <dbReference type="Proteomes" id="UP000612329"/>
    </source>
</evidence>
<comment type="caution">
    <text evidence="2">The sequence shown here is derived from an EMBL/GenBank/DDBJ whole genome shotgun (WGS) entry which is preliminary data.</text>
</comment>
<dbReference type="RefSeq" id="WP_188649632.1">
    <property type="nucleotide sequence ID" value="NZ_BMNR01000001.1"/>
</dbReference>
<organism evidence="2 3">
    <name type="scientific">Yeosuana aromativorans</name>
    <dbReference type="NCBI Taxonomy" id="288019"/>
    <lineage>
        <taxon>Bacteria</taxon>
        <taxon>Pseudomonadati</taxon>
        <taxon>Bacteroidota</taxon>
        <taxon>Flavobacteriia</taxon>
        <taxon>Flavobacteriales</taxon>
        <taxon>Flavobacteriaceae</taxon>
        <taxon>Yeosuana</taxon>
    </lineage>
</organism>
<feature type="transmembrane region" description="Helical" evidence="1">
    <location>
        <begin position="7"/>
        <end position="27"/>
    </location>
</feature>
<dbReference type="Proteomes" id="UP000612329">
    <property type="component" value="Unassembled WGS sequence"/>
</dbReference>
<keyword evidence="1" id="KW-0812">Transmembrane</keyword>
<keyword evidence="1" id="KW-1133">Transmembrane helix</keyword>